<evidence type="ECO:0000313" key="2">
    <source>
        <dbReference type="EMBL" id="KAI9553943.1"/>
    </source>
</evidence>
<reference evidence="2 3" key="1">
    <citation type="submission" date="2022-05" db="EMBL/GenBank/DDBJ databases">
        <title>A multi-omics perspective on studying reproductive biology in Daphnia sinensis.</title>
        <authorList>
            <person name="Jia J."/>
        </authorList>
    </citation>
    <scope>NUCLEOTIDE SEQUENCE [LARGE SCALE GENOMIC DNA]</scope>
    <source>
        <strain evidence="2 3">WSL</strain>
    </source>
</reference>
<feature type="transmembrane region" description="Helical" evidence="1">
    <location>
        <begin position="99"/>
        <end position="118"/>
    </location>
</feature>
<feature type="transmembrane region" description="Helical" evidence="1">
    <location>
        <begin position="178"/>
        <end position="195"/>
    </location>
</feature>
<dbReference type="Gene3D" id="1.20.1070.10">
    <property type="entry name" value="Rhodopsin 7-helix transmembrane proteins"/>
    <property type="match status" value="1"/>
</dbReference>
<feature type="transmembrane region" description="Helical" evidence="1">
    <location>
        <begin position="306"/>
        <end position="326"/>
    </location>
</feature>
<accession>A0AAD5L1G1</accession>
<dbReference type="Proteomes" id="UP000820818">
    <property type="component" value="Linkage Group LG8"/>
</dbReference>
<protein>
    <recommendedName>
        <fullName evidence="4">G-protein coupled receptors family 1 profile domain-containing protein</fullName>
    </recommendedName>
</protein>
<evidence type="ECO:0000313" key="3">
    <source>
        <dbReference type="Proteomes" id="UP000820818"/>
    </source>
</evidence>
<organism evidence="2 3">
    <name type="scientific">Daphnia sinensis</name>
    <dbReference type="NCBI Taxonomy" id="1820382"/>
    <lineage>
        <taxon>Eukaryota</taxon>
        <taxon>Metazoa</taxon>
        <taxon>Ecdysozoa</taxon>
        <taxon>Arthropoda</taxon>
        <taxon>Crustacea</taxon>
        <taxon>Branchiopoda</taxon>
        <taxon>Diplostraca</taxon>
        <taxon>Cladocera</taxon>
        <taxon>Anomopoda</taxon>
        <taxon>Daphniidae</taxon>
        <taxon>Daphnia</taxon>
        <taxon>Daphnia similis group</taxon>
    </lineage>
</organism>
<keyword evidence="3" id="KW-1185">Reference proteome</keyword>
<dbReference type="EMBL" id="WJBH02000008">
    <property type="protein sequence ID" value="KAI9553943.1"/>
    <property type="molecule type" value="Genomic_DNA"/>
</dbReference>
<feature type="transmembrane region" description="Helical" evidence="1">
    <location>
        <begin position="28"/>
        <end position="53"/>
    </location>
</feature>
<keyword evidence="1" id="KW-0472">Membrane</keyword>
<evidence type="ECO:0000256" key="1">
    <source>
        <dbReference type="SAM" id="Phobius"/>
    </source>
</evidence>
<proteinExistence type="predicted"/>
<gene>
    <name evidence="2" type="ORF">GHT06_019214</name>
</gene>
<feature type="transmembrane region" description="Helical" evidence="1">
    <location>
        <begin position="138"/>
        <end position="158"/>
    </location>
</feature>
<feature type="transmembrane region" description="Helical" evidence="1">
    <location>
        <begin position="65"/>
        <end position="87"/>
    </location>
</feature>
<sequence length="344" mass="40075">MNNYDQRKRENVHHAAVEDVCISEALHSLFVCIELSCTVIGSLFIVSAVVLINRHRQLRNKPIKMHLFGICFSYLLFFVTSTHEFIYWDRTESKCRADVVVFGVPHVFVFLNVFLALIDRLVAINHADWYQINMTEDLAFCIIIISSTLSVLVMQFFYPIALGFLPCEISFIRANVNGILLTFTCVAGIVLYLTVRKKINHLTRTQKRISSTPILEFSNFKKIKKMHRESRNRWEYSINDDVMNEEVKDRGILSEIQIEITRILLTGVRYLIFMAFIAVVWVSVFFVGQPVNDDLKCNYINWTEPFLKILLFVYALYGSMVFFNGLEELKPTIFVRIFNLKNLH</sequence>
<keyword evidence="1" id="KW-0812">Transmembrane</keyword>
<evidence type="ECO:0008006" key="4">
    <source>
        <dbReference type="Google" id="ProtNLM"/>
    </source>
</evidence>
<feature type="transmembrane region" description="Helical" evidence="1">
    <location>
        <begin position="267"/>
        <end position="286"/>
    </location>
</feature>
<dbReference type="AlphaFoldDB" id="A0AAD5L1G1"/>
<comment type="caution">
    <text evidence="2">The sequence shown here is derived from an EMBL/GenBank/DDBJ whole genome shotgun (WGS) entry which is preliminary data.</text>
</comment>
<keyword evidence="1" id="KW-1133">Transmembrane helix</keyword>
<name>A0AAD5L1G1_9CRUS</name>